<dbReference type="Pfam" id="PF01128">
    <property type="entry name" value="IspD"/>
    <property type="match status" value="1"/>
</dbReference>
<protein>
    <recommendedName>
        <fullName evidence="7">2-C-methyl-D-erythritol 4-phosphate cytidylyltransferase</fullName>
        <ecNumber evidence="7">2.7.7.60</ecNumber>
    </recommendedName>
    <alternativeName>
        <fullName evidence="7">4-diphosphocytidyl-2C-methyl-D-erythritol synthase</fullName>
    </alternativeName>
    <alternativeName>
        <fullName evidence="7">MEP cytidylyltransferase</fullName>
        <shortName evidence="7">MCT</shortName>
    </alternativeName>
</protein>
<dbReference type="UniPathway" id="UPA00056">
    <property type="reaction ID" value="UER00093"/>
</dbReference>
<keyword evidence="4 7" id="KW-0808">Transferase</keyword>
<dbReference type="InterPro" id="IPR018294">
    <property type="entry name" value="ISPD_synthase_CS"/>
</dbReference>
<feature type="region of interest" description="Disordered" evidence="8">
    <location>
        <begin position="1"/>
        <end position="21"/>
    </location>
</feature>
<comment type="similarity">
    <text evidence="3 7">Belongs to the IspD/TarI cytidylyltransferase family. IspD subfamily.</text>
</comment>
<keyword evidence="5 7" id="KW-0548">Nucleotidyltransferase</keyword>
<reference evidence="9 10" key="1">
    <citation type="journal article" date="2011" name="J. Bacteriol.">
        <title>Complete genome sequence of the plant pathogen Ralstonia solanacearum strain Po82.</title>
        <authorList>
            <person name="Xu J."/>
            <person name="Zheng H.J."/>
            <person name="Liu L."/>
            <person name="Pan Z.C."/>
            <person name="Prior P."/>
            <person name="Tang B."/>
            <person name="Xu J.S."/>
            <person name="Zhang H."/>
            <person name="Tian Q."/>
            <person name="Zhang L.Q."/>
            <person name="Feng J."/>
        </authorList>
    </citation>
    <scope>NUCLEOTIDE SEQUENCE [LARGE SCALE GENOMIC DNA]</scope>
    <source>
        <strain evidence="9 10">Po82</strain>
    </source>
</reference>
<dbReference type="KEGG" id="rsn:RSPO_c01727"/>
<name>F6G0V9_RALS8</name>
<dbReference type="PATRIC" id="fig|1031711.3.peg.1681"/>
<feature type="site" description="Positions MEP for the nucleophilic attack" evidence="7">
    <location>
        <position position="286"/>
    </location>
</feature>
<dbReference type="Proteomes" id="UP000007953">
    <property type="component" value="Chromosome"/>
</dbReference>
<dbReference type="SUPFAM" id="SSF53448">
    <property type="entry name" value="Nucleotide-diphospho-sugar transferases"/>
    <property type="match status" value="1"/>
</dbReference>
<feature type="site" description="Positions MEP for the nucleophilic attack" evidence="7">
    <location>
        <position position="230"/>
    </location>
</feature>
<dbReference type="InterPro" id="IPR001228">
    <property type="entry name" value="IspD"/>
</dbReference>
<dbReference type="HAMAP" id="MF_00108">
    <property type="entry name" value="IspD"/>
    <property type="match status" value="1"/>
</dbReference>
<dbReference type="FunFam" id="3.90.550.10:FF:000003">
    <property type="entry name" value="2-C-methyl-D-erythritol 4-phosphate cytidylyltransferase"/>
    <property type="match status" value="1"/>
</dbReference>
<keyword evidence="6 7" id="KW-0414">Isoprene biosynthesis</keyword>
<dbReference type="NCBIfam" id="TIGR00453">
    <property type="entry name" value="ispD"/>
    <property type="match status" value="1"/>
</dbReference>
<dbReference type="HOGENOM" id="CLU_061281_3_0_4"/>
<gene>
    <name evidence="7 9" type="primary">ispD</name>
    <name evidence="9" type="ordered locus">RSPO_c01727</name>
</gene>
<evidence type="ECO:0000313" key="9">
    <source>
        <dbReference type="EMBL" id="AEG69027.1"/>
    </source>
</evidence>
<evidence type="ECO:0000256" key="7">
    <source>
        <dbReference type="HAMAP-Rule" id="MF_00108"/>
    </source>
</evidence>
<dbReference type="InterPro" id="IPR029044">
    <property type="entry name" value="Nucleotide-diphossugar_trans"/>
</dbReference>
<dbReference type="CDD" id="cd02516">
    <property type="entry name" value="CDP-ME_synthetase"/>
    <property type="match status" value="1"/>
</dbReference>
<proteinExistence type="inferred from homology"/>
<accession>F6G0V9</accession>
<evidence type="ECO:0000313" key="10">
    <source>
        <dbReference type="Proteomes" id="UP000007953"/>
    </source>
</evidence>
<evidence type="ECO:0000256" key="2">
    <source>
        <dbReference type="ARBA" id="ARBA00004787"/>
    </source>
</evidence>
<evidence type="ECO:0000256" key="3">
    <source>
        <dbReference type="ARBA" id="ARBA00009789"/>
    </source>
</evidence>
<dbReference type="EMBL" id="CP002819">
    <property type="protein sequence ID" value="AEG69027.1"/>
    <property type="molecule type" value="Genomic_DNA"/>
</dbReference>
<dbReference type="AlphaFoldDB" id="F6G0V9"/>
<dbReference type="GO" id="GO:0019288">
    <property type="term" value="P:isopentenyl diphosphate biosynthetic process, methylerythritol 4-phosphate pathway"/>
    <property type="evidence" value="ECO:0007669"/>
    <property type="project" value="UniProtKB-UniRule"/>
</dbReference>
<evidence type="ECO:0000256" key="4">
    <source>
        <dbReference type="ARBA" id="ARBA00022679"/>
    </source>
</evidence>
<dbReference type="PANTHER" id="PTHR32125">
    <property type="entry name" value="2-C-METHYL-D-ERYTHRITOL 4-PHOSPHATE CYTIDYLYLTRANSFERASE, CHLOROPLASTIC"/>
    <property type="match status" value="1"/>
</dbReference>
<evidence type="ECO:0000256" key="5">
    <source>
        <dbReference type="ARBA" id="ARBA00022695"/>
    </source>
</evidence>
<dbReference type="InterPro" id="IPR050088">
    <property type="entry name" value="IspD/TarI_cytidylyltransf_bact"/>
</dbReference>
<dbReference type="PANTHER" id="PTHR32125:SF4">
    <property type="entry name" value="2-C-METHYL-D-ERYTHRITOL 4-PHOSPHATE CYTIDYLYLTRANSFERASE, CHLOROPLASTIC"/>
    <property type="match status" value="1"/>
</dbReference>
<organism evidence="9 10">
    <name type="scientific">Ralstonia solanacearum (strain Po82)</name>
    <dbReference type="NCBI Taxonomy" id="1031711"/>
    <lineage>
        <taxon>Bacteria</taxon>
        <taxon>Pseudomonadati</taxon>
        <taxon>Pseudomonadota</taxon>
        <taxon>Betaproteobacteria</taxon>
        <taxon>Burkholderiales</taxon>
        <taxon>Burkholderiaceae</taxon>
        <taxon>Ralstonia</taxon>
        <taxon>Ralstonia solanacearum species complex</taxon>
    </lineage>
</organism>
<feature type="compositionally biased region" description="Gly residues" evidence="8">
    <location>
        <begin position="1"/>
        <end position="10"/>
    </location>
</feature>
<dbReference type="Gene3D" id="3.90.550.10">
    <property type="entry name" value="Spore Coat Polysaccharide Biosynthesis Protein SpsA, Chain A"/>
    <property type="match status" value="1"/>
</dbReference>
<evidence type="ECO:0000256" key="8">
    <source>
        <dbReference type="SAM" id="MobiDB-lite"/>
    </source>
</evidence>
<feature type="site" description="Transition state stabilizer" evidence="7">
    <location>
        <position position="89"/>
    </location>
</feature>
<evidence type="ECO:0000256" key="1">
    <source>
        <dbReference type="ARBA" id="ARBA00001282"/>
    </source>
</evidence>
<dbReference type="InterPro" id="IPR034683">
    <property type="entry name" value="IspD/TarI"/>
</dbReference>
<comment type="function">
    <text evidence="7">Catalyzes the formation of 4-diphosphocytidyl-2-C-methyl-D-erythritol from CTP and 2-C-methyl-D-erythritol 4-phosphate (MEP).</text>
</comment>
<comment type="pathway">
    <text evidence="2 7">Isoprenoid biosynthesis; isopentenyl diphosphate biosynthesis via DXP pathway; isopentenyl diphosphate from 1-deoxy-D-xylulose 5-phosphate: step 2/6.</text>
</comment>
<dbReference type="EC" id="2.7.7.60" evidence="7"/>
<dbReference type="PROSITE" id="PS01295">
    <property type="entry name" value="ISPD"/>
    <property type="match status" value="1"/>
</dbReference>
<dbReference type="GO" id="GO:0050518">
    <property type="term" value="F:2-C-methyl-D-erythritol 4-phosphate cytidylyltransferase activity"/>
    <property type="evidence" value="ECO:0007669"/>
    <property type="project" value="UniProtKB-UniRule"/>
</dbReference>
<sequence>MGTSGSGETGRQGKARHPASAGGRGVVTLAAIIKSAPFACWPTGNSPAKAAPTPFHRFRMSVSSRPGRRRFALIPSAGTGTRAGGDLPKQYQPIAGRPMLWHTVQAFLASAEIDRVVVVTSPGAPALAVRFPGMGFDAARLVEVDCGGDSRHASVTNGLAALRGLGAQEYDWVLVHDAARPGLTPALIARLVGAVEADGGQAVGGILALPVADTLKRVDAAQHIAETVPRGGLWQAQTPQMFPLGLLQRALSGALAERRIVTDEASAIEAAGHRPLLVAGALRNFKVTYPDDFALAEAILANAAPTQEDSQA</sequence>
<dbReference type="eggNOG" id="COG1211">
    <property type="taxonomic scope" value="Bacteria"/>
</dbReference>
<evidence type="ECO:0000256" key="6">
    <source>
        <dbReference type="ARBA" id="ARBA00023229"/>
    </source>
</evidence>
<comment type="catalytic activity">
    <reaction evidence="1 7">
        <text>2-C-methyl-D-erythritol 4-phosphate + CTP + H(+) = 4-CDP-2-C-methyl-D-erythritol + diphosphate</text>
        <dbReference type="Rhea" id="RHEA:13429"/>
        <dbReference type="ChEBI" id="CHEBI:15378"/>
        <dbReference type="ChEBI" id="CHEBI:33019"/>
        <dbReference type="ChEBI" id="CHEBI:37563"/>
        <dbReference type="ChEBI" id="CHEBI:57823"/>
        <dbReference type="ChEBI" id="CHEBI:58262"/>
        <dbReference type="EC" id="2.7.7.60"/>
    </reaction>
</comment>
<feature type="site" description="Transition state stabilizer" evidence="7">
    <location>
        <position position="82"/>
    </location>
</feature>